<name>A0A2Z4AF28_9BACT</name>
<dbReference type="GO" id="GO:0006396">
    <property type="term" value="P:RNA processing"/>
    <property type="evidence" value="ECO:0007669"/>
    <property type="project" value="InterPro"/>
</dbReference>
<dbReference type="Pfam" id="PF08032">
    <property type="entry name" value="SpoU_sub_bind"/>
    <property type="match status" value="1"/>
</dbReference>
<evidence type="ECO:0000313" key="4">
    <source>
        <dbReference type="EMBL" id="AWT60989.1"/>
    </source>
</evidence>
<dbReference type="SMART" id="SM00967">
    <property type="entry name" value="SpoU_sub_bind"/>
    <property type="match status" value="1"/>
</dbReference>
<dbReference type="InterPro" id="IPR001537">
    <property type="entry name" value="SpoU_MeTrfase"/>
</dbReference>
<dbReference type="KEGG" id="mtar:DF168_02214"/>
<dbReference type="Pfam" id="PF00588">
    <property type="entry name" value="SpoU_methylase"/>
    <property type="match status" value="1"/>
</dbReference>
<dbReference type="InterPro" id="IPR029026">
    <property type="entry name" value="tRNA_m1G_MTases_N"/>
</dbReference>
<dbReference type="GO" id="GO:0003723">
    <property type="term" value="F:RNA binding"/>
    <property type="evidence" value="ECO:0007669"/>
    <property type="project" value="InterPro"/>
</dbReference>
<reference evidence="4 5" key="1">
    <citation type="submission" date="2018-06" db="EMBL/GenBank/DDBJ databases">
        <title>Draft Genome Sequence of a Novel Marine Bacterium Related to the Verrucomicrobia.</title>
        <authorList>
            <person name="Vosseberg J."/>
            <person name="Martijn J."/>
            <person name="Ettema T.J.G."/>
        </authorList>
    </citation>
    <scope>NUCLEOTIDE SEQUENCE [LARGE SCALE GENOMIC DNA]</scope>
    <source>
        <strain evidence="4">TARA_B100001123</strain>
    </source>
</reference>
<dbReference type="EMBL" id="CP029803">
    <property type="protein sequence ID" value="AWT60989.1"/>
    <property type="molecule type" value="Genomic_DNA"/>
</dbReference>
<dbReference type="Gene3D" id="3.40.1280.10">
    <property type="match status" value="1"/>
</dbReference>
<gene>
    <name evidence="4" type="ORF">DF168_02214</name>
</gene>
<dbReference type="GO" id="GO:0032259">
    <property type="term" value="P:methylation"/>
    <property type="evidence" value="ECO:0007669"/>
    <property type="project" value="UniProtKB-KW"/>
</dbReference>
<keyword evidence="2 4" id="KW-0808">Transferase</keyword>
<dbReference type="Gene3D" id="3.30.1330.30">
    <property type="match status" value="1"/>
</dbReference>
<feature type="domain" description="RNA 2-O ribose methyltransferase substrate binding" evidence="3">
    <location>
        <begin position="19"/>
        <end position="96"/>
    </location>
</feature>
<protein>
    <submittedName>
        <fullName evidence="4">TrmH family tRNA/rRNA methyltransferase</fullName>
        <ecNumber evidence="4">2.1.1.-</ecNumber>
    </submittedName>
</protein>
<dbReference type="InterPro" id="IPR004441">
    <property type="entry name" value="rRNA_MeTrfase_TrmH"/>
</dbReference>
<dbReference type="PANTHER" id="PTHR46429">
    <property type="entry name" value="23S RRNA (GUANOSINE-2'-O-)-METHYLTRANSFERASE RLMB"/>
    <property type="match status" value="1"/>
</dbReference>
<evidence type="ECO:0000256" key="2">
    <source>
        <dbReference type="ARBA" id="ARBA00022679"/>
    </source>
</evidence>
<dbReference type="AlphaFoldDB" id="A0A2Z4AF28"/>
<dbReference type="SUPFAM" id="SSF75217">
    <property type="entry name" value="alpha/beta knot"/>
    <property type="match status" value="1"/>
</dbReference>
<evidence type="ECO:0000313" key="5">
    <source>
        <dbReference type="Proteomes" id="UP000247465"/>
    </source>
</evidence>
<dbReference type="InterPro" id="IPR029028">
    <property type="entry name" value="Alpha/beta_knot_MTases"/>
</dbReference>
<dbReference type="GO" id="GO:0005829">
    <property type="term" value="C:cytosol"/>
    <property type="evidence" value="ECO:0007669"/>
    <property type="project" value="TreeGrafter"/>
</dbReference>
<evidence type="ECO:0000256" key="1">
    <source>
        <dbReference type="ARBA" id="ARBA00022603"/>
    </source>
</evidence>
<dbReference type="GO" id="GO:0008173">
    <property type="term" value="F:RNA methyltransferase activity"/>
    <property type="evidence" value="ECO:0007669"/>
    <property type="project" value="InterPro"/>
</dbReference>
<accession>A0A2Z4AF28</accession>
<sequence length="257" mass="28348">MRPGNRCLPRTLKHHNSNFLYGLNPAFEALRANRRPIHRAYMADSKTRNPRLKKLRVLLDQKKIPIESAERGLLQQLCNQREHQSIVLETGPYPYVPLEKLLTQNNLILLDNIEDPQNVGAILRSAEAFGYSGILLPTKGVPPVLPSVVKASSGASEHLQICYTSTANRYLISAQKLGFHTIALDAKGDIDLNHLSVPLDSKILLVIGGENRSVGRYILASADQVVRIPQAGHINSLNASASAAIAMYRIANLQARL</sequence>
<evidence type="ECO:0000259" key="3">
    <source>
        <dbReference type="SMART" id="SM00967"/>
    </source>
</evidence>
<organism evidence="4 5">
    <name type="scientific">Candidatus Moanibacter tarae</name>
    <dbReference type="NCBI Taxonomy" id="2200854"/>
    <lineage>
        <taxon>Bacteria</taxon>
        <taxon>Pseudomonadati</taxon>
        <taxon>Verrucomicrobiota</taxon>
        <taxon>Opitutia</taxon>
        <taxon>Puniceicoccales</taxon>
        <taxon>Puniceicoccales incertae sedis</taxon>
        <taxon>Candidatus Moanibacter</taxon>
    </lineage>
</organism>
<dbReference type="SUPFAM" id="SSF55315">
    <property type="entry name" value="L30e-like"/>
    <property type="match status" value="1"/>
</dbReference>
<dbReference type="EC" id="2.1.1.-" evidence="4"/>
<dbReference type="PANTHER" id="PTHR46429:SF1">
    <property type="entry name" value="23S RRNA (GUANOSINE-2'-O-)-METHYLTRANSFERASE RLMB"/>
    <property type="match status" value="1"/>
</dbReference>
<dbReference type="Proteomes" id="UP000247465">
    <property type="component" value="Chromosome"/>
</dbReference>
<proteinExistence type="predicted"/>
<dbReference type="InterPro" id="IPR029064">
    <property type="entry name" value="Ribosomal_eL30-like_sf"/>
</dbReference>
<dbReference type="InterPro" id="IPR013123">
    <property type="entry name" value="SpoU_subst-bd"/>
</dbReference>
<dbReference type="NCBIfam" id="TIGR00186">
    <property type="entry name" value="rRNA_methyl_3"/>
    <property type="match status" value="1"/>
</dbReference>
<keyword evidence="1 4" id="KW-0489">Methyltransferase</keyword>
<dbReference type="CDD" id="cd18103">
    <property type="entry name" value="SpoU-like_RlmB"/>
    <property type="match status" value="1"/>
</dbReference>